<dbReference type="AlphaFoldDB" id="A0A2S2C2P7"/>
<reference evidence="1 2" key="1">
    <citation type="submission" date="2017-05" db="EMBL/GenBank/DDBJ databases">
        <title>Isolation of Rhodococcus sp. S2-17 biodegrading of BP-3.</title>
        <authorList>
            <person name="Lee Y."/>
            <person name="Kim K.H."/>
            <person name="Chun B.H."/>
            <person name="Jung H.S."/>
            <person name="Jeon C.O."/>
        </authorList>
    </citation>
    <scope>NUCLEOTIDE SEQUENCE [LARGE SCALE GENOMIC DNA]</scope>
    <source>
        <strain evidence="1 2">S2-17</strain>
    </source>
</reference>
<dbReference type="KEGG" id="roz:CBI38_30100"/>
<sequence>MDATDGFREEELRTGRGTVYALPPLTDVDHVHTEQHSGFGEQNLESSLVLKRRGGDLTNVSVANENRAVGLRGVLWCNSRST</sequence>
<protein>
    <submittedName>
        <fullName evidence="1">Uncharacterized protein</fullName>
    </submittedName>
</protein>
<dbReference type="Proteomes" id="UP000245711">
    <property type="component" value="Chromosome"/>
</dbReference>
<proteinExistence type="predicted"/>
<accession>A0A2S2C2P7</accession>
<evidence type="ECO:0000313" key="1">
    <source>
        <dbReference type="EMBL" id="AWK75177.1"/>
    </source>
</evidence>
<evidence type="ECO:0000313" key="2">
    <source>
        <dbReference type="Proteomes" id="UP000245711"/>
    </source>
</evidence>
<keyword evidence="2" id="KW-1185">Reference proteome</keyword>
<organism evidence="1 2">
    <name type="scientific">Rhodococcus oxybenzonivorans</name>
    <dbReference type="NCBI Taxonomy" id="1990687"/>
    <lineage>
        <taxon>Bacteria</taxon>
        <taxon>Bacillati</taxon>
        <taxon>Actinomycetota</taxon>
        <taxon>Actinomycetes</taxon>
        <taxon>Mycobacteriales</taxon>
        <taxon>Nocardiaceae</taxon>
        <taxon>Rhodococcus</taxon>
    </lineage>
</organism>
<dbReference type="EMBL" id="CP021354">
    <property type="protein sequence ID" value="AWK75177.1"/>
    <property type="molecule type" value="Genomic_DNA"/>
</dbReference>
<gene>
    <name evidence="1" type="ORF">CBI38_30100</name>
</gene>
<name>A0A2S2C2P7_9NOCA</name>